<keyword evidence="2" id="KW-0503">Monooxygenase</keyword>
<gene>
    <name evidence="2" type="ORF">FDO65_18020</name>
</gene>
<proteinExistence type="predicted"/>
<dbReference type="EMBL" id="SZZH01000005">
    <property type="protein sequence ID" value="TKV57416.1"/>
    <property type="molecule type" value="Genomic_DNA"/>
</dbReference>
<evidence type="ECO:0000313" key="3">
    <source>
        <dbReference type="Proteomes" id="UP000306985"/>
    </source>
</evidence>
<accession>A0A4U6QBZ6</accession>
<evidence type="ECO:0000259" key="1">
    <source>
        <dbReference type="Pfam" id="PF01494"/>
    </source>
</evidence>
<dbReference type="Gene3D" id="3.30.9.10">
    <property type="entry name" value="D-Amino Acid Oxidase, subunit A, domain 2"/>
    <property type="match status" value="1"/>
</dbReference>
<keyword evidence="3" id="KW-1185">Reference proteome</keyword>
<dbReference type="PRINTS" id="PR00420">
    <property type="entry name" value="RNGMNOXGNASE"/>
</dbReference>
<dbReference type="Gene3D" id="3.50.50.60">
    <property type="entry name" value="FAD/NAD(P)-binding domain"/>
    <property type="match status" value="1"/>
</dbReference>
<dbReference type="InterPro" id="IPR036188">
    <property type="entry name" value="FAD/NAD-bd_sf"/>
</dbReference>
<dbReference type="Proteomes" id="UP000306985">
    <property type="component" value="Unassembled WGS sequence"/>
</dbReference>
<dbReference type="GO" id="GO:0004497">
    <property type="term" value="F:monooxygenase activity"/>
    <property type="evidence" value="ECO:0007669"/>
    <property type="project" value="UniProtKB-KW"/>
</dbReference>
<name>A0A4U6QBZ6_9ACTN</name>
<feature type="domain" description="FAD-binding" evidence="1">
    <location>
        <begin position="5"/>
        <end position="345"/>
    </location>
</feature>
<sequence length="413" mass="45324">MTPRHVLISGAGIAGPTLAWWLVRYGFRCTVVERFAELRTGGQNIDIRGAAREVLRRMGLDDEVGARGTGEIGTRFVDCDGRAVGEFPQTPGETDGPTAEREVLRGQFAELLHERTRDDVDYRFGVQVDRIEQPADGAARVTLTDGTTLDCDVVVLAEGINSRTRGRLADAFGVHERRLGVSIGYFSVPRVPADAQDGTWWRWYNATGGRSITLRPDNVGRQRVTLSFRSAPVAADLRSMDAQKDVLRRRFAGAGWQSDRILAALPDVDDLYLEDLGQVRADRWSDGRVALLGDAAWCASPVSGMGTSLALVGAYVLAGELAAHVHHQDALARYEERMRPYVTRAQKLPPGAPGVMHPRTRLGVAALRTAFRVAAAGPLRRFETTLFQPPADQFVLPDYRHLRAVETATTEKG</sequence>
<dbReference type="OrthoDB" id="3356051at2"/>
<dbReference type="GO" id="GO:0071949">
    <property type="term" value="F:FAD binding"/>
    <property type="evidence" value="ECO:0007669"/>
    <property type="project" value="InterPro"/>
</dbReference>
<dbReference type="Pfam" id="PF01494">
    <property type="entry name" value="FAD_binding_3"/>
    <property type="match status" value="1"/>
</dbReference>
<dbReference type="InterPro" id="IPR051704">
    <property type="entry name" value="FAD_aromatic-hydroxylase"/>
</dbReference>
<comment type="caution">
    <text evidence="2">The sequence shown here is derived from an EMBL/GenBank/DDBJ whole genome shotgun (WGS) entry which is preliminary data.</text>
</comment>
<reference evidence="2 3" key="1">
    <citation type="submission" date="2019-05" db="EMBL/GenBank/DDBJ databases">
        <title>Nakamurella sp. N5BH11, whole genome shotgun sequence.</title>
        <authorList>
            <person name="Tuo L."/>
        </authorList>
    </citation>
    <scope>NUCLEOTIDE SEQUENCE [LARGE SCALE GENOMIC DNA]</scope>
    <source>
        <strain evidence="2 3">N5BH11</strain>
    </source>
</reference>
<dbReference type="AlphaFoldDB" id="A0A4U6QBZ6"/>
<dbReference type="PANTHER" id="PTHR46865">
    <property type="entry name" value="OXIDOREDUCTASE-RELATED"/>
    <property type="match status" value="1"/>
</dbReference>
<protein>
    <submittedName>
        <fullName evidence="2">FAD-binding monooxygenase</fullName>
    </submittedName>
</protein>
<dbReference type="SUPFAM" id="SSF51905">
    <property type="entry name" value="FAD/NAD(P)-binding domain"/>
    <property type="match status" value="1"/>
</dbReference>
<dbReference type="InterPro" id="IPR002938">
    <property type="entry name" value="FAD-bd"/>
</dbReference>
<dbReference type="PANTHER" id="PTHR46865:SF2">
    <property type="entry name" value="MONOOXYGENASE"/>
    <property type="match status" value="1"/>
</dbReference>
<evidence type="ECO:0000313" key="2">
    <source>
        <dbReference type="EMBL" id="TKV57416.1"/>
    </source>
</evidence>
<dbReference type="RefSeq" id="WP_137451120.1">
    <property type="nucleotide sequence ID" value="NZ_SZZH01000005.1"/>
</dbReference>
<organism evidence="2 3">
    <name type="scientific">Nakamurella flava</name>
    <dbReference type="NCBI Taxonomy" id="2576308"/>
    <lineage>
        <taxon>Bacteria</taxon>
        <taxon>Bacillati</taxon>
        <taxon>Actinomycetota</taxon>
        <taxon>Actinomycetes</taxon>
        <taxon>Nakamurellales</taxon>
        <taxon>Nakamurellaceae</taxon>
        <taxon>Nakamurella</taxon>
    </lineage>
</organism>
<keyword evidence="2" id="KW-0560">Oxidoreductase</keyword>